<comment type="caution">
    <text evidence="1">The sequence shown here is derived from an EMBL/GenBank/DDBJ whole genome shotgun (WGS) entry which is preliminary data.</text>
</comment>
<sequence>MLLIASNGEVRIGQPTLEGARVIA</sequence>
<evidence type="ECO:0000313" key="1">
    <source>
        <dbReference type="EMBL" id="KKL16033.1"/>
    </source>
</evidence>
<dbReference type="EMBL" id="LAZR01039824">
    <property type="protein sequence ID" value="KKL16033.1"/>
    <property type="molecule type" value="Genomic_DNA"/>
</dbReference>
<protein>
    <submittedName>
        <fullName evidence="1">Uncharacterized protein</fullName>
    </submittedName>
</protein>
<proteinExistence type="predicted"/>
<accession>A0A0F9DW25</accession>
<name>A0A0F9DW25_9ZZZZ</name>
<reference evidence="1" key="1">
    <citation type="journal article" date="2015" name="Nature">
        <title>Complex archaea that bridge the gap between prokaryotes and eukaryotes.</title>
        <authorList>
            <person name="Spang A."/>
            <person name="Saw J.H."/>
            <person name="Jorgensen S.L."/>
            <person name="Zaremba-Niedzwiedzka K."/>
            <person name="Martijn J."/>
            <person name="Lind A.E."/>
            <person name="van Eijk R."/>
            <person name="Schleper C."/>
            <person name="Guy L."/>
            <person name="Ettema T.J."/>
        </authorList>
    </citation>
    <scope>NUCLEOTIDE SEQUENCE</scope>
</reference>
<dbReference type="AlphaFoldDB" id="A0A0F9DW25"/>
<feature type="non-terminal residue" evidence="1">
    <location>
        <position position="24"/>
    </location>
</feature>
<organism evidence="1">
    <name type="scientific">marine sediment metagenome</name>
    <dbReference type="NCBI Taxonomy" id="412755"/>
    <lineage>
        <taxon>unclassified sequences</taxon>
        <taxon>metagenomes</taxon>
        <taxon>ecological metagenomes</taxon>
    </lineage>
</organism>
<gene>
    <name evidence="1" type="ORF">LCGC14_2499650</name>
</gene>